<dbReference type="RefSeq" id="WP_275650446.1">
    <property type="nucleotide sequence ID" value="NZ_JARFVA010000006.1"/>
</dbReference>
<gene>
    <name evidence="1" type="ORF">PY091_14865</name>
</gene>
<evidence type="ECO:0008006" key="3">
    <source>
        <dbReference type="Google" id="ProtNLM"/>
    </source>
</evidence>
<evidence type="ECO:0000313" key="1">
    <source>
        <dbReference type="EMBL" id="MDF0708505.1"/>
    </source>
</evidence>
<dbReference type="Proteomes" id="UP001217083">
    <property type="component" value="Unassembled WGS sequence"/>
</dbReference>
<sequence length="90" mass="10954">MLELLFQENPKEEEAQEELFEFEQQELITENEELNHYRNRYEEVQQQFHSVKYDLEKIIDKTTYVKSSFGGGYLKLDLSKDEFENIKQKL</sequence>
<name>A0ABT5XRJ0_9FLAO</name>
<dbReference type="EMBL" id="JARFVA010000006">
    <property type="protein sequence ID" value="MDF0708505.1"/>
    <property type="molecule type" value="Genomic_DNA"/>
</dbReference>
<comment type="caution">
    <text evidence="1">The sequence shown here is derived from an EMBL/GenBank/DDBJ whole genome shotgun (WGS) entry which is preliminary data.</text>
</comment>
<accession>A0ABT5XRJ0</accession>
<organism evidence="1 2">
    <name type="scientific">Flagellimonas okinawensis</name>
    <dbReference type="NCBI Taxonomy" id="3031324"/>
    <lineage>
        <taxon>Bacteria</taxon>
        <taxon>Pseudomonadati</taxon>
        <taxon>Bacteroidota</taxon>
        <taxon>Flavobacteriia</taxon>
        <taxon>Flavobacteriales</taxon>
        <taxon>Flavobacteriaceae</taxon>
        <taxon>Flagellimonas</taxon>
    </lineage>
</organism>
<keyword evidence="2" id="KW-1185">Reference proteome</keyword>
<protein>
    <recommendedName>
        <fullName evidence="3">Molecular chaperone DnaK</fullName>
    </recommendedName>
</protein>
<proteinExistence type="predicted"/>
<evidence type="ECO:0000313" key="2">
    <source>
        <dbReference type="Proteomes" id="UP001217083"/>
    </source>
</evidence>
<reference evidence="1 2" key="1">
    <citation type="submission" date="2023-03" db="EMBL/GenBank/DDBJ databases">
        <title>Muricauda XX sp. nov. and Muricauda XXX sp. nov., two novel species isolated from Okinawa Trough.</title>
        <authorList>
            <person name="Cao W."/>
            <person name="Deng X."/>
        </authorList>
    </citation>
    <scope>NUCLEOTIDE SEQUENCE [LARGE SCALE GENOMIC DNA]</scope>
    <source>
        <strain evidence="1 2">81s02</strain>
    </source>
</reference>